<protein>
    <recommendedName>
        <fullName evidence="7">MARVEL domain-containing protein</fullName>
    </recommendedName>
</protein>
<accession>A0A428QE56</accession>
<feature type="compositionally biased region" description="Low complexity" evidence="5">
    <location>
        <begin position="218"/>
        <end position="250"/>
    </location>
</feature>
<evidence type="ECO:0000313" key="8">
    <source>
        <dbReference type="EMBL" id="RSL63555.1"/>
    </source>
</evidence>
<feature type="compositionally biased region" description="Low complexity" evidence="5">
    <location>
        <begin position="353"/>
        <end position="362"/>
    </location>
</feature>
<feature type="domain" description="MARVEL" evidence="7">
    <location>
        <begin position="21"/>
        <end position="122"/>
    </location>
</feature>
<evidence type="ECO:0000256" key="5">
    <source>
        <dbReference type="SAM" id="MobiDB-lite"/>
    </source>
</evidence>
<reference evidence="8 9" key="1">
    <citation type="submission" date="2017-06" db="EMBL/GenBank/DDBJ databases">
        <title>Comparative genomic analysis of Ambrosia Fusariam Clade fungi.</title>
        <authorList>
            <person name="Stajich J.E."/>
            <person name="Carrillo J."/>
            <person name="Kijimoto T."/>
            <person name="Eskalen A."/>
            <person name="O'Donnell K."/>
            <person name="Kasson M."/>
        </authorList>
    </citation>
    <scope>NUCLEOTIDE SEQUENCE [LARGE SCALE GENOMIC DNA]</scope>
    <source>
        <strain evidence="8 9">NRRL62584</strain>
    </source>
</reference>
<dbReference type="PANTHER" id="PTHR37451:SF4">
    <property type="entry name" value="MARVEL DOMAIN-CONTAINING PROTEIN"/>
    <property type="match status" value="1"/>
</dbReference>
<dbReference type="AlphaFoldDB" id="A0A428QE56"/>
<feature type="transmembrane region" description="Helical" evidence="6">
    <location>
        <begin position="152"/>
        <end position="181"/>
    </location>
</feature>
<feature type="region of interest" description="Disordered" evidence="5">
    <location>
        <begin position="214"/>
        <end position="362"/>
    </location>
</feature>
<dbReference type="GO" id="GO:0016020">
    <property type="term" value="C:membrane"/>
    <property type="evidence" value="ECO:0007669"/>
    <property type="project" value="UniProtKB-SubCell"/>
</dbReference>
<keyword evidence="4 6" id="KW-0472">Membrane</keyword>
<comment type="caution">
    <text evidence="8">The sequence shown here is derived from an EMBL/GenBank/DDBJ whole genome shotgun (WGS) entry which is preliminary data.</text>
</comment>
<comment type="subcellular location">
    <subcellularLocation>
        <location evidence="1">Membrane</location>
        <topology evidence="1">Multi-pass membrane protein</topology>
    </subcellularLocation>
</comment>
<evidence type="ECO:0000256" key="4">
    <source>
        <dbReference type="ARBA" id="ARBA00023136"/>
    </source>
</evidence>
<dbReference type="InterPro" id="IPR008253">
    <property type="entry name" value="Marvel"/>
</dbReference>
<organism evidence="8 9">
    <name type="scientific">Fusarium duplospermum</name>
    <dbReference type="NCBI Taxonomy" id="1325734"/>
    <lineage>
        <taxon>Eukaryota</taxon>
        <taxon>Fungi</taxon>
        <taxon>Dikarya</taxon>
        <taxon>Ascomycota</taxon>
        <taxon>Pezizomycotina</taxon>
        <taxon>Sordariomycetes</taxon>
        <taxon>Hypocreomycetidae</taxon>
        <taxon>Hypocreales</taxon>
        <taxon>Nectriaceae</taxon>
        <taxon>Fusarium</taxon>
        <taxon>Fusarium solani species complex</taxon>
    </lineage>
</organism>
<dbReference type="Pfam" id="PF01284">
    <property type="entry name" value="MARVEL"/>
    <property type="match status" value="1"/>
</dbReference>
<dbReference type="STRING" id="1325734.A0A428QE56"/>
<feature type="transmembrane region" description="Helical" evidence="6">
    <location>
        <begin position="81"/>
        <end position="102"/>
    </location>
</feature>
<feature type="compositionally biased region" description="Pro residues" evidence="5">
    <location>
        <begin position="342"/>
        <end position="352"/>
    </location>
</feature>
<feature type="transmembrane region" description="Helical" evidence="6">
    <location>
        <begin position="18"/>
        <end position="39"/>
    </location>
</feature>
<gene>
    <name evidence="8" type="ORF">CEP54_005156</name>
</gene>
<keyword evidence="2 6" id="KW-0812">Transmembrane</keyword>
<evidence type="ECO:0000259" key="7">
    <source>
        <dbReference type="Pfam" id="PF01284"/>
    </source>
</evidence>
<keyword evidence="3 6" id="KW-1133">Transmembrane helix</keyword>
<dbReference type="Proteomes" id="UP000288168">
    <property type="component" value="Unassembled WGS sequence"/>
</dbReference>
<dbReference type="EMBL" id="NKCI01000038">
    <property type="protein sequence ID" value="RSL63555.1"/>
    <property type="molecule type" value="Genomic_DNA"/>
</dbReference>
<feature type="compositionally biased region" description="Low complexity" evidence="5">
    <location>
        <begin position="268"/>
        <end position="322"/>
    </location>
</feature>
<name>A0A428QE56_9HYPO</name>
<keyword evidence="9" id="KW-1185">Reference proteome</keyword>
<evidence type="ECO:0000256" key="2">
    <source>
        <dbReference type="ARBA" id="ARBA00022692"/>
    </source>
</evidence>
<feature type="transmembrane region" description="Helical" evidence="6">
    <location>
        <begin position="51"/>
        <end position="69"/>
    </location>
</feature>
<evidence type="ECO:0000313" key="9">
    <source>
        <dbReference type="Proteomes" id="UP000288168"/>
    </source>
</evidence>
<evidence type="ECO:0000256" key="6">
    <source>
        <dbReference type="SAM" id="Phobius"/>
    </source>
</evidence>
<evidence type="ECO:0000256" key="1">
    <source>
        <dbReference type="ARBA" id="ARBA00004141"/>
    </source>
</evidence>
<dbReference type="OrthoDB" id="5241662at2759"/>
<evidence type="ECO:0000256" key="3">
    <source>
        <dbReference type="ARBA" id="ARBA00022989"/>
    </source>
</evidence>
<sequence>MEQPVEKPRGDRVLQTPLWIMIIRGFQFLISLIIVGLCARMIHDAYLDEEGFSLAVSILTWLAVAYVVFTEKISSLRGAYHILAVLIVDGLLVILWLAAWAATASRRSKYVVPVTVGDCYDDGSVVNSKSCDVVFKRAIHTKRDVILTKIGLAMLSSIAGLGALVWVLFIATFVWTLLMFLRGRKEGRFAVGNSGTGTPTNNYQMETKISEAQPMNAPPQQFQGQPEQFQQPAPNGQFVAQQQQQQQPQFSPQPTPAPAYKQHPTPAPTYQQPQSPYQQQGAYPPPQAAYSPQDQQQQQQFQGQPTYGQFPQQQPQQQAPYQQPAPPQTYGSELEGQNHYTAPPPAVSPPPQQYQQQPYAPQ</sequence>
<dbReference type="PANTHER" id="PTHR37451">
    <property type="entry name" value="MARVEL DOMAIN"/>
    <property type="match status" value="1"/>
</dbReference>
<proteinExistence type="predicted"/>